<protein>
    <recommendedName>
        <fullName evidence="4">Small secreted protein</fullName>
    </recommendedName>
</protein>
<evidence type="ECO:0000313" key="2">
    <source>
        <dbReference type="EMBL" id="GGW61608.1"/>
    </source>
</evidence>
<evidence type="ECO:0008006" key="4">
    <source>
        <dbReference type="Google" id="ProtNLM"/>
    </source>
</evidence>
<organism evidence="2 3">
    <name type="scientific">Streptomyces lucensis JCM 4490</name>
    <dbReference type="NCBI Taxonomy" id="1306176"/>
    <lineage>
        <taxon>Bacteria</taxon>
        <taxon>Bacillati</taxon>
        <taxon>Actinomycetota</taxon>
        <taxon>Actinomycetes</taxon>
        <taxon>Kitasatosporales</taxon>
        <taxon>Streptomycetaceae</taxon>
        <taxon>Streptomyces</taxon>
    </lineage>
</organism>
<gene>
    <name evidence="2" type="ORF">GCM10010503_43370</name>
</gene>
<name>A0A918JAA0_9ACTN</name>
<keyword evidence="3" id="KW-1185">Reference proteome</keyword>
<reference evidence="2" key="2">
    <citation type="submission" date="2020-09" db="EMBL/GenBank/DDBJ databases">
        <authorList>
            <person name="Sun Q."/>
            <person name="Ohkuma M."/>
        </authorList>
    </citation>
    <scope>NUCLEOTIDE SEQUENCE</scope>
    <source>
        <strain evidence="2">JCM 4490</strain>
    </source>
</reference>
<feature type="compositionally biased region" description="Basic and acidic residues" evidence="1">
    <location>
        <begin position="175"/>
        <end position="185"/>
    </location>
</feature>
<evidence type="ECO:0000256" key="1">
    <source>
        <dbReference type="SAM" id="MobiDB-lite"/>
    </source>
</evidence>
<accession>A0A918JAA0</accession>
<reference evidence="2" key="1">
    <citation type="journal article" date="2014" name="Int. J. Syst. Evol. Microbiol.">
        <title>Complete genome sequence of Corynebacterium casei LMG S-19264T (=DSM 44701T), isolated from a smear-ripened cheese.</title>
        <authorList>
            <consortium name="US DOE Joint Genome Institute (JGI-PGF)"/>
            <person name="Walter F."/>
            <person name="Albersmeier A."/>
            <person name="Kalinowski J."/>
            <person name="Ruckert C."/>
        </authorList>
    </citation>
    <scope>NUCLEOTIDE SEQUENCE</scope>
    <source>
        <strain evidence="2">JCM 4490</strain>
    </source>
</reference>
<dbReference type="EMBL" id="BMUE01000009">
    <property type="protein sequence ID" value="GGW61608.1"/>
    <property type="molecule type" value="Genomic_DNA"/>
</dbReference>
<comment type="caution">
    <text evidence="2">The sequence shown here is derived from an EMBL/GenBank/DDBJ whole genome shotgun (WGS) entry which is preliminary data.</text>
</comment>
<proteinExistence type="predicted"/>
<feature type="compositionally biased region" description="Low complexity" evidence="1">
    <location>
        <begin position="189"/>
        <end position="212"/>
    </location>
</feature>
<dbReference type="Proteomes" id="UP000620224">
    <property type="component" value="Unassembled WGS sequence"/>
</dbReference>
<sequence>MEGTDPVNKKLAAALSGGAVLVVALSGCTSSNEDKGPDPKLVAWAKKVCDAIPAQDGKIRSANASIASIATNSNLPPKSAQKTYAQAFQDLADGYKALADALGDAGAPPGIDDGAKRQRDAAKNLDGLSASYVALKKKVDGLDTKDQGKFAKGLKDIAATQAEEVGKQSDSGTEALKRLEKDDVKAAMAEQPSCKAAAASATSSPAPQGTAG</sequence>
<feature type="region of interest" description="Disordered" evidence="1">
    <location>
        <begin position="162"/>
        <end position="212"/>
    </location>
</feature>
<dbReference type="RefSeq" id="WP_190016966.1">
    <property type="nucleotide sequence ID" value="NZ_BMUE01000009.1"/>
</dbReference>
<evidence type="ECO:0000313" key="3">
    <source>
        <dbReference type="Proteomes" id="UP000620224"/>
    </source>
</evidence>
<dbReference type="AlphaFoldDB" id="A0A918JAA0"/>